<dbReference type="PROSITE" id="PS51085">
    <property type="entry name" value="2FE2S_FER_2"/>
    <property type="match status" value="1"/>
</dbReference>
<dbReference type="AlphaFoldDB" id="A0A3S0KHE6"/>
<dbReference type="Proteomes" id="UP000271705">
    <property type="component" value="Unassembled WGS sequence"/>
</dbReference>
<feature type="domain" description="2Fe-2S ferredoxin-type" evidence="1">
    <location>
        <begin position="1"/>
        <end position="85"/>
    </location>
</feature>
<gene>
    <name evidence="2" type="ORF">EKL94_02615</name>
</gene>
<protein>
    <submittedName>
        <fullName evidence="2">2Fe-2S iron-sulfur cluster binding domain-containing protein</fullName>
    </submittedName>
</protein>
<evidence type="ECO:0000313" key="2">
    <source>
        <dbReference type="EMBL" id="RTQ91509.1"/>
    </source>
</evidence>
<sequence length="95" mass="10353">MIFVATRDTVFCLEQGETLLEGLERTGHHVEYQCRSGFCGACRLQVVAGVVTYTRPPLAMLGPSELLPCCCSVGESIIVDCSRCPDRGGTLFPQR</sequence>
<name>A0A3S0KHE6_STEMA</name>
<accession>A0A3S0KHE6</accession>
<dbReference type="EMBL" id="RXLZ01000005">
    <property type="protein sequence ID" value="RTQ91509.1"/>
    <property type="molecule type" value="Genomic_DNA"/>
</dbReference>
<dbReference type="InterPro" id="IPR012675">
    <property type="entry name" value="Beta-grasp_dom_sf"/>
</dbReference>
<dbReference type="GO" id="GO:0051537">
    <property type="term" value="F:2 iron, 2 sulfur cluster binding"/>
    <property type="evidence" value="ECO:0007669"/>
    <property type="project" value="InterPro"/>
</dbReference>
<dbReference type="InterPro" id="IPR036010">
    <property type="entry name" value="2Fe-2S_ferredoxin-like_sf"/>
</dbReference>
<organism evidence="2 3">
    <name type="scientific">Stenotrophomonas maltophilia</name>
    <name type="common">Pseudomonas maltophilia</name>
    <name type="synonym">Xanthomonas maltophilia</name>
    <dbReference type="NCBI Taxonomy" id="40324"/>
    <lineage>
        <taxon>Bacteria</taxon>
        <taxon>Pseudomonadati</taxon>
        <taxon>Pseudomonadota</taxon>
        <taxon>Gammaproteobacteria</taxon>
        <taxon>Lysobacterales</taxon>
        <taxon>Lysobacteraceae</taxon>
        <taxon>Stenotrophomonas</taxon>
        <taxon>Stenotrophomonas maltophilia group</taxon>
    </lineage>
</organism>
<dbReference type="Pfam" id="PF00111">
    <property type="entry name" value="Fer2"/>
    <property type="match status" value="1"/>
</dbReference>
<evidence type="ECO:0000259" key="1">
    <source>
        <dbReference type="PROSITE" id="PS51085"/>
    </source>
</evidence>
<comment type="caution">
    <text evidence="2">The sequence shown here is derived from an EMBL/GenBank/DDBJ whole genome shotgun (WGS) entry which is preliminary data.</text>
</comment>
<dbReference type="InterPro" id="IPR006058">
    <property type="entry name" value="2Fe2S_fd_BS"/>
</dbReference>
<dbReference type="NCBIfam" id="NF007985">
    <property type="entry name" value="PRK10713.1"/>
    <property type="match status" value="1"/>
</dbReference>
<dbReference type="PROSITE" id="PS00197">
    <property type="entry name" value="2FE2S_FER_1"/>
    <property type="match status" value="1"/>
</dbReference>
<proteinExistence type="predicted"/>
<dbReference type="CDD" id="cd00207">
    <property type="entry name" value="fer2"/>
    <property type="match status" value="1"/>
</dbReference>
<dbReference type="Gene3D" id="3.10.20.30">
    <property type="match status" value="1"/>
</dbReference>
<dbReference type="InterPro" id="IPR001041">
    <property type="entry name" value="2Fe-2S_ferredoxin-type"/>
</dbReference>
<reference evidence="2 3" key="1">
    <citation type="submission" date="2018-12" db="EMBL/GenBank/DDBJ databases">
        <authorList>
            <person name="Kartti S."/>
            <person name="Manni A."/>
            <person name="Chemao El Fihri M.W."/>
            <person name="Laamarti M."/>
            <person name="Temsamani L."/>
            <person name="El Jamali J.E."/>
            <person name="Ouadghiri M."/>
            <person name="Ibrahimi A."/>
            <person name="Filati-Maltouf A."/>
        </authorList>
    </citation>
    <scope>NUCLEOTIDE SEQUENCE [LARGE SCALE GENOMIC DNA]</scope>
    <source>
        <strain evidence="2 3">MDMC339</strain>
    </source>
</reference>
<evidence type="ECO:0000313" key="3">
    <source>
        <dbReference type="Proteomes" id="UP000271705"/>
    </source>
</evidence>
<dbReference type="SUPFAM" id="SSF54292">
    <property type="entry name" value="2Fe-2S ferredoxin-like"/>
    <property type="match status" value="1"/>
</dbReference>